<accession>A0A5M3N1J3</accession>
<gene>
    <name evidence="2" type="ORF">CONPUDRAFT_150080</name>
</gene>
<sequence length="151" mass="16392">MAPSSSDISRADLRKARAVSFCAPKQPASAPVPPSLAKSPFLLSPDSVFNRDTPLHKFPSQQEEEWLGDTVPLVWRMDSAMARTKPRADSKGTLSSRSVLSSNISPQTDGAVYTTTFPSPVVRPWSSPPFASSFPPTILCAASPNDDYDRR</sequence>
<evidence type="ECO:0000256" key="1">
    <source>
        <dbReference type="SAM" id="MobiDB-lite"/>
    </source>
</evidence>
<keyword evidence="3" id="KW-1185">Reference proteome</keyword>
<reference evidence="3" key="1">
    <citation type="journal article" date="2012" name="Science">
        <title>The Paleozoic origin of enzymatic lignin decomposition reconstructed from 31 fungal genomes.</title>
        <authorList>
            <person name="Floudas D."/>
            <person name="Binder M."/>
            <person name="Riley R."/>
            <person name="Barry K."/>
            <person name="Blanchette R.A."/>
            <person name="Henrissat B."/>
            <person name="Martinez A.T."/>
            <person name="Otillar R."/>
            <person name="Spatafora J.W."/>
            <person name="Yadav J.S."/>
            <person name="Aerts A."/>
            <person name="Benoit I."/>
            <person name="Boyd A."/>
            <person name="Carlson A."/>
            <person name="Copeland A."/>
            <person name="Coutinho P.M."/>
            <person name="de Vries R.P."/>
            <person name="Ferreira P."/>
            <person name="Findley K."/>
            <person name="Foster B."/>
            <person name="Gaskell J."/>
            <person name="Glotzer D."/>
            <person name="Gorecki P."/>
            <person name="Heitman J."/>
            <person name="Hesse C."/>
            <person name="Hori C."/>
            <person name="Igarashi K."/>
            <person name="Jurgens J.A."/>
            <person name="Kallen N."/>
            <person name="Kersten P."/>
            <person name="Kohler A."/>
            <person name="Kuees U."/>
            <person name="Kumar T.K.A."/>
            <person name="Kuo A."/>
            <person name="LaButti K."/>
            <person name="Larrondo L.F."/>
            <person name="Lindquist E."/>
            <person name="Ling A."/>
            <person name="Lombard V."/>
            <person name="Lucas S."/>
            <person name="Lundell T."/>
            <person name="Martin R."/>
            <person name="McLaughlin D.J."/>
            <person name="Morgenstern I."/>
            <person name="Morin E."/>
            <person name="Murat C."/>
            <person name="Nagy L.G."/>
            <person name="Nolan M."/>
            <person name="Ohm R.A."/>
            <person name="Patyshakuliyeva A."/>
            <person name="Rokas A."/>
            <person name="Ruiz-Duenas F.J."/>
            <person name="Sabat G."/>
            <person name="Salamov A."/>
            <person name="Samejima M."/>
            <person name="Schmutz J."/>
            <person name="Slot J.C."/>
            <person name="St John F."/>
            <person name="Stenlid J."/>
            <person name="Sun H."/>
            <person name="Sun S."/>
            <person name="Syed K."/>
            <person name="Tsang A."/>
            <person name="Wiebenga A."/>
            <person name="Young D."/>
            <person name="Pisabarro A."/>
            <person name="Eastwood D.C."/>
            <person name="Martin F."/>
            <person name="Cullen D."/>
            <person name="Grigoriev I.V."/>
            <person name="Hibbett D.S."/>
        </authorList>
    </citation>
    <scope>NUCLEOTIDE SEQUENCE [LARGE SCALE GENOMIC DNA]</scope>
    <source>
        <strain evidence="3">RWD-64-598 SS2</strain>
    </source>
</reference>
<feature type="compositionally biased region" description="Low complexity" evidence="1">
    <location>
        <begin position="91"/>
        <end position="105"/>
    </location>
</feature>
<proteinExistence type="predicted"/>
<dbReference type="Proteomes" id="UP000053558">
    <property type="component" value="Unassembled WGS sequence"/>
</dbReference>
<dbReference type="RefSeq" id="XP_007764795.1">
    <property type="nucleotide sequence ID" value="XM_007766605.1"/>
</dbReference>
<evidence type="ECO:0000313" key="2">
    <source>
        <dbReference type="EMBL" id="EIW85253.1"/>
    </source>
</evidence>
<protein>
    <submittedName>
        <fullName evidence="2">Uncharacterized protein</fullName>
    </submittedName>
</protein>
<dbReference type="OrthoDB" id="2675274at2759"/>
<evidence type="ECO:0000313" key="3">
    <source>
        <dbReference type="Proteomes" id="UP000053558"/>
    </source>
</evidence>
<dbReference type="EMBL" id="JH711574">
    <property type="protein sequence ID" value="EIW85253.1"/>
    <property type="molecule type" value="Genomic_DNA"/>
</dbReference>
<name>A0A5M3N1J3_CONPW</name>
<feature type="region of interest" description="Disordered" evidence="1">
    <location>
        <begin position="82"/>
        <end position="118"/>
    </location>
</feature>
<comment type="caution">
    <text evidence="2">The sequence shown here is derived from an EMBL/GenBank/DDBJ whole genome shotgun (WGS) entry which is preliminary data.</text>
</comment>
<dbReference type="GeneID" id="19202651"/>
<organism evidence="2 3">
    <name type="scientific">Coniophora puteana (strain RWD-64-598)</name>
    <name type="common">Brown rot fungus</name>
    <dbReference type="NCBI Taxonomy" id="741705"/>
    <lineage>
        <taxon>Eukaryota</taxon>
        <taxon>Fungi</taxon>
        <taxon>Dikarya</taxon>
        <taxon>Basidiomycota</taxon>
        <taxon>Agaricomycotina</taxon>
        <taxon>Agaricomycetes</taxon>
        <taxon>Agaricomycetidae</taxon>
        <taxon>Boletales</taxon>
        <taxon>Coniophorineae</taxon>
        <taxon>Coniophoraceae</taxon>
        <taxon>Coniophora</taxon>
    </lineage>
</organism>
<dbReference type="AlphaFoldDB" id="A0A5M3N1J3"/>
<dbReference type="KEGG" id="cput:CONPUDRAFT_150080"/>